<sequence length="305" mass="34724">MRFKQFWELAEVYTAPLNLFLILLGASYAQFQFDTNLNGPFVIYLFIILLFHVAVNIFNNYMDYQNASDDHSYKVKTNIIGREGLSLKTVRNYFYFFMTLSTLFGLWLVTLTSIWVVIPGIIGFYIGLFYSTGPRPLNSLPIAETITSLASGYLVPLVALYVLLASTQEPFTLAVALRFLLVCLPLVFMMFNNLIANNTCDLEEDIVNGRRTLVYYLGKKRATVFLKSNLLISFLCLPLVVFLGLAPWTVLLLGLSLPKLMRGLTPYMALQDKQKTFPIVLKTMSVVMIGYPTLYFLGTVLSYWF</sequence>
<dbReference type="CDD" id="cd13962">
    <property type="entry name" value="PT_UbiA_UBIAD1"/>
    <property type="match status" value="1"/>
</dbReference>
<dbReference type="InterPro" id="IPR026046">
    <property type="entry name" value="UBIAD1"/>
</dbReference>
<dbReference type="InterPro" id="IPR000537">
    <property type="entry name" value="UbiA_prenyltransferase"/>
</dbReference>
<evidence type="ECO:0000256" key="3">
    <source>
        <dbReference type="ARBA" id="ARBA00022428"/>
    </source>
</evidence>
<evidence type="ECO:0000256" key="1">
    <source>
        <dbReference type="ARBA" id="ARBA00004141"/>
    </source>
</evidence>
<evidence type="ECO:0000256" key="2">
    <source>
        <dbReference type="ARBA" id="ARBA00004863"/>
    </source>
</evidence>
<keyword evidence="6 8" id="KW-1133">Transmembrane helix</keyword>
<accession>A0A9E3ZT68</accession>
<evidence type="ECO:0000256" key="6">
    <source>
        <dbReference type="ARBA" id="ARBA00022989"/>
    </source>
</evidence>
<feature type="transmembrane region" description="Helical" evidence="8">
    <location>
        <begin position="12"/>
        <end position="29"/>
    </location>
</feature>
<dbReference type="PANTHER" id="PTHR13929">
    <property type="entry name" value="1,4-DIHYDROXY-2-NAPHTHOATE OCTAPRENYLTRANSFERASE"/>
    <property type="match status" value="1"/>
</dbReference>
<name>A0A9E3ZT68_9ENTE</name>
<reference evidence="9" key="1">
    <citation type="journal article" date="2021" name="PeerJ">
        <title>Extensive microbial diversity within the chicken gut microbiome revealed by metagenomics and culture.</title>
        <authorList>
            <person name="Gilroy R."/>
            <person name="Ravi A."/>
            <person name="Getino M."/>
            <person name="Pursley I."/>
            <person name="Horton D.L."/>
            <person name="Alikhan N.F."/>
            <person name="Baker D."/>
            <person name="Gharbi K."/>
            <person name="Hall N."/>
            <person name="Watson M."/>
            <person name="Adriaenssens E.M."/>
            <person name="Foster-Nyarko E."/>
            <person name="Jarju S."/>
            <person name="Secka A."/>
            <person name="Antonio M."/>
            <person name="Oren A."/>
            <person name="Chaudhuri R.R."/>
            <person name="La Ragione R."/>
            <person name="Hildebrand F."/>
            <person name="Pallen M.J."/>
        </authorList>
    </citation>
    <scope>NUCLEOTIDE SEQUENCE</scope>
    <source>
        <strain evidence="9">150</strain>
    </source>
</reference>
<protein>
    <submittedName>
        <fullName evidence="9">Prenyltransferase</fullName>
    </submittedName>
</protein>
<dbReference type="AlphaFoldDB" id="A0A9E3ZT68"/>
<comment type="caution">
    <text evidence="9">The sequence shown here is derived from an EMBL/GenBank/DDBJ whole genome shotgun (WGS) entry which is preliminary data.</text>
</comment>
<reference evidence="9" key="2">
    <citation type="submission" date="2021-11" db="EMBL/GenBank/DDBJ databases">
        <authorList>
            <person name="Gilroy R."/>
        </authorList>
    </citation>
    <scope>NUCLEOTIDE SEQUENCE</scope>
    <source>
        <strain evidence="9">150</strain>
    </source>
</reference>
<keyword evidence="4" id="KW-0808">Transferase</keyword>
<evidence type="ECO:0000313" key="10">
    <source>
        <dbReference type="Proteomes" id="UP000813384"/>
    </source>
</evidence>
<dbReference type="GO" id="GO:0004659">
    <property type="term" value="F:prenyltransferase activity"/>
    <property type="evidence" value="ECO:0007669"/>
    <property type="project" value="InterPro"/>
</dbReference>
<dbReference type="PANTHER" id="PTHR13929:SF0">
    <property type="entry name" value="UBIA PRENYLTRANSFERASE DOMAIN-CONTAINING PROTEIN 1"/>
    <property type="match status" value="1"/>
</dbReference>
<dbReference type="EMBL" id="JAJJVO010000101">
    <property type="protein sequence ID" value="MCC9273995.1"/>
    <property type="molecule type" value="Genomic_DNA"/>
</dbReference>
<evidence type="ECO:0000313" key="9">
    <source>
        <dbReference type="EMBL" id="MCC9273995.1"/>
    </source>
</evidence>
<dbReference type="GO" id="GO:0009234">
    <property type="term" value="P:menaquinone biosynthetic process"/>
    <property type="evidence" value="ECO:0007669"/>
    <property type="project" value="UniProtKB-KW"/>
</dbReference>
<organism evidence="9 10">
    <name type="scientific">Enterococcus aquimarinus</name>
    <dbReference type="NCBI Taxonomy" id="328396"/>
    <lineage>
        <taxon>Bacteria</taxon>
        <taxon>Bacillati</taxon>
        <taxon>Bacillota</taxon>
        <taxon>Bacilli</taxon>
        <taxon>Lactobacillales</taxon>
        <taxon>Enterococcaceae</taxon>
        <taxon>Enterococcus</taxon>
    </lineage>
</organism>
<comment type="pathway">
    <text evidence="2">Quinol/quinone metabolism; menaquinone biosynthesis.</text>
</comment>
<evidence type="ECO:0000256" key="8">
    <source>
        <dbReference type="SAM" id="Phobius"/>
    </source>
</evidence>
<gene>
    <name evidence="9" type="ORF">K8V42_06865</name>
</gene>
<dbReference type="GO" id="GO:0016020">
    <property type="term" value="C:membrane"/>
    <property type="evidence" value="ECO:0007669"/>
    <property type="project" value="UniProtKB-SubCell"/>
</dbReference>
<feature type="transmembrane region" description="Helical" evidence="8">
    <location>
        <begin position="171"/>
        <end position="191"/>
    </location>
</feature>
<dbReference type="InterPro" id="IPR044878">
    <property type="entry name" value="UbiA_sf"/>
</dbReference>
<evidence type="ECO:0000256" key="7">
    <source>
        <dbReference type="ARBA" id="ARBA00023136"/>
    </source>
</evidence>
<feature type="transmembrane region" description="Helical" evidence="8">
    <location>
        <begin position="41"/>
        <end position="58"/>
    </location>
</feature>
<keyword evidence="7 8" id="KW-0472">Membrane</keyword>
<feature type="transmembrane region" description="Helical" evidence="8">
    <location>
        <begin position="230"/>
        <end position="258"/>
    </location>
</feature>
<keyword evidence="5 8" id="KW-0812">Transmembrane</keyword>
<feature type="transmembrane region" description="Helical" evidence="8">
    <location>
        <begin position="146"/>
        <end position="164"/>
    </location>
</feature>
<keyword evidence="3" id="KW-0474">Menaquinone biosynthesis</keyword>
<feature type="transmembrane region" description="Helical" evidence="8">
    <location>
        <begin position="93"/>
        <end position="126"/>
    </location>
</feature>
<comment type="subcellular location">
    <subcellularLocation>
        <location evidence="1">Membrane</location>
        <topology evidence="1">Multi-pass membrane protein</topology>
    </subcellularLocation>
</comment>
<proteinExistence type="predicted"/>
<dbReference type="PIRSF" id="PIRSF005355">
    <property type="entry name" value="UBIAD1"/>
    <property type="match status" value="1"/>
</dbReference>
<evidence type="ECO:0000256" key="4">
    <source>
        <dbReference type="ARBA" id="ARBA00022679"/>
    </source>
</evidence>
<dbReference type="GO" id="GO:0042371">
    <property type="term" value="P:vitamin K biosynthetic process"/>
    <property type="evidence" value="ECO:0007669"/>
    <property type="project" value="TreeGrafter"/>
</dbReference>
<feature type="transmembrane region" description="Helical" evidence="8">
    <location>
        <begin position="279"/>
        <end position="304"/>
    </location>
</feature>
<dbReference type="Proteomes" id="UP000813384">
    <property type="component" value="Unassembled WGS sequence"/>
</dbReference>
<dbReference type="Pfam" id="PF01040">
    <property type="entry name" value="UbiA"/>
    <property type="match status" value="1"/>
</dbReference>
<evidence type="ECO:0000256" key="5">
    <source>
        <dbReference type="ARBA" id="ARBA00022692"/>
    </source>
</evidence>
<dbReference type="Gene3D" id="1.10.357.140">
    <property type="entry name" value="UbiA prenyltransferase"/>
    <property type="match status" value="1"/>
</dbReference>